<dbReference type="PRINTS" id="PR00606">
    <property type="entry name" value="CYTCHROMECID"/>
</dbReference>
<organism evidence="8 9">
    <name type="scientific">Candidatus Nitrotoga arctica</name>
    <dbReference type="NCBI Taxonomy" id="453162"/>
    <lineage>
        <taxon>Bacteria</taxon>
        <taxon>Pseudomonadati</taxon>
        <taxon>Pseudomonadota</taxon>
        <taxon>Betaproteobacteria</taxon>
        <taxon>Nitrosomonadales</taxon>
        <taxon>Gallionellaceae</taxon>
        <taxon>Candidatus Nitrotoga</taxon>
    </lineage>
</organism>
<keyword evidence="4" id="KW-0249">Electron transport</keyword>
<dbReference type="Gene3D" id="1.10.760.10">
    <property type="entry name" value="Cytochrome c-like domain"/>
    <property type="match status" value="1"/>
</dbReference>
<keyword evidence="1" id="KW-0813">Transport</keyword>
<evidence type="ECO:0000256" key="5">
    <source>
        <dbReference type="ARBA" id="ARBA00023004"/>
    </source>
</evidence>
<dbReference type="RefSeq" id="WP_420887747.1">
    <property type="nucleotide sequence ID" value="NZ_OU912926.1"/>
</dbReference>
<keyword evidence="2 6" id="KW-0349">Heme</keyword>
<feature type="domain" description="Cytochrome c" evidence="7">
    <location>
        <begin position="36"/>
        <end position="146"/>
    </location>
</feature>
<evidence type="ECO:0000313" key="8">
    <source>
        <dbReference type="EMBL" id="CAG9934294.1"/>
    </source>
</evidence>
<dbReference type="EMBL" id="OU912926">
    <property type="protein sequence ID" value="CAG9934294.1"/>
    <property type="molecule type" value="Genomic_DNA"/>
</dbReference>
<evidence type="ECO:0000313" key="9">
    <source>
        <dbReference type="Proteomes" id="UP000839052"/>
    </source>
</evidence>
<dbReference type="PROSITE" id="PS51007">
    <property type="entry name" value="CYTC"/>
    <property type="match status" value="1"/>
</dbReference>
<keyword evidence="5 6" id="KW-0408">Iron</keyword>
<evidence type="ECO:0000256" key="2">
    <source>
        <dbReference type="ARBA" id="ARBA00022617"/>
    </source>
</evidence>
<protein>
    <submittedName>
        <fullName evidence="8">Cytochrome c</fullName>
    </submittedName>
</protein>
<dbReference type="InterPro" id="IPR036909">
    <property type="entry name" value="Cyt_c-like_dom_sf"/>
</dbReference>
<dbReference type="InterPro" id="IPR009056">
    <property type="entry name" value="Cyt_c-like_dom"/>
</dbReference>
<dbReference type="InterPro" id="IPR002324">
    <property type="entry name" value="Cyt_c_ID"/>
</dbReference>
<sequence length="147" mass="15747">MAWAAMSNYNLIVRKLNIMELKKMKSIIVSMVAAAGLMAAGSVLATDMPELAKKSGCTACHKIDTKLIGPAWMDVSKKYKGVKEYSYSPTGSASPDAKKMSLEEGLIMKVSKGGTGNWGTVPMTPNAPAVKPENIKTLVHFVLDLAK</sequence>
<evidence type="ECO:0000259" key="7">
    <source>
        <dbReference type="PROSITE" id="PS51007"/>
    </source>
</evidence>
<accession>A0ABM8Z307</accession>
<proteinExistence type="predicted"/>
<evidence type="ECO:0000256" key="1">
    <source>
        <dbReference type="ARBA" id="ARBA00022448"/>
    </source>
</evidence>
<keyword evidence="9" id="KW-1185">Reference proteome</keyword>
<dbReference type="Pfam" id="PF00034">
    <property type="entry name" value="Cytochrom_C"/>
    <property type="match status" value="1"/>
</dbReference>
<evidence type="ECO:0000256" key="3">
    <source>
        <dbReference type="ARBA" id="ARBA00022723"/>
    </source>
</evidence>
<evidence type="ECO:0000256" key="4">
    <source>
        <dbReference type="ARBA" id="ARBA00022982"/>
    </source>
</evidence>
<reference evidence="8 9" key="1">
    <citation type="submission" date="2021-10" db="EMBL/GenBank/DDBJ databases">
        <authorList>
            <person name="Koch H."/>
        </authorList>
    </citation>
    <scope>NUCLEOTIDE SEQUENCE [LARGE SCALE GENOMIC DNA]</scope>
    <source>
        <strain evidence="8">6680</strain>
    </source>
</reference>
<gene>
    <name evidence="8" type="ORF">NTG6680_3045</name>
</gene>
<keyword evidence="3 6" id="KW-0479">Metal-binding</keyword>
<evidence type="ECO:0000256" key="6">
    <source>
        <dbReference type="PROSITE-ProRule" id="PRU00433"/>
    </source>
</evidence>
<dbReference type="SUPFAM" id="SSF46626">
    <property type="entry name" value="Cytochrome c"/>
    <property type="match status" value="1"/>
</dbReference>
<name>A0ABM8Z307_9PROT</name>
<dbReference type="Proteomes" id="UP000839052">
    <property type="component" value="Chromosome"/>
</dbReference>